<dbReference type="AlphaFoldDB" id="A0A4S8K4A7"/>
<sequence length="67" mass="7016">MGKYRRAQEPTMLSLDDSGDRKLAASSSKAQQDAVVGSLGNEAAIVFAGLVLAMQQAQARRGEGGLH</sequence>
<evidence type="ECO:0000313" key="2">
    <source>
        <dbReference type="EMBL" id="THU69661.1"/>
    </source>
</evidence>
<feature type="region of interest" description="Disordered" evidence="1">
    <location>
        <begin position="1"/>
        <end position="26"/>
    </location>
</feature>
<evidence type="ECO:0000313" key="3">
    <source>
        <dbReference type="Proteomes" id="UP000317650"/>
    </source>
</evidence>
<proteinExistence type="predicted"/>
<dbReference type="EMBL" id="PYDT01000002">
    <property type="protein sequence ID" value="THU69661.1"/>
    <property type="molecule type" value="Genomic_DNA"/>
</dbReference>
<organism evidence="2 3">
    <name type="scientific">Musa balbisiana</name>
    <name type="common">Banana</name>
    <dbReference type="NCBI Taxonomy" id="52838"/>
    <lineage>
        <taxon>Eukaryota</taxon>
        <taxon>Viridiplantae</taxon>
        <taxon>Streptophyta</taxon>
        <taxon>Embryophyta</taxon>
        <taxon>Tracheophyta</taxon>
        <taxon>Spermatophyta</taxon>
        <taxon>Magnoliopsida</taxon>
        <taxon>Liliopsida</taxon>
        <taxon>Zingiberales</taxon>
        <taxon>Musaceae</taxon>
        <taxon>Musa</taxon>
    </lineage>
</organism>
<protein>
    <submittedName>
        <fullName evidence="2">Uncharacterized protein</fullName>
    </submittedName>
</protein>
<reference evidence="2 3" key="1">
    <citation type="journal article" date="2019" name="Nat. Plants">
        <title>Genome sequencing of Musa balbisiana reveals subgenome evolution and function divergence in polyploid bananas.</title>
        <authorList>
            <person name="Yao X."/>
        </authorList>
    </citation>
    <scope>NUCLEOTIDE SEQUENCE [LARGE SCALE GENOMIC DNA]</scope>
    <source>
        <strain evidence="3">cv. DH-PKW</strain>
        <tissue evidence="2">Leaves</tissue>
    </source>
</reference>
<name>A0A4S8K4A7_MUSBA</name>
<dbReference type="Proteomes" id="UP000317650">
    <property type="component" value="Chromosome 8"/>
</dbReference>
<keyword evidence="3" id="KW-1185">Reference proteome</keyword>
<evidence type="ECO:0000256" key="1">
    <source>
        <dbReference type="SAM" id="MobiDB-lite"/>
    </source>
</evidence>
<gene>
    <name evidence="2" type="ORF">C4D60_Mb08t16740</name>
</gene>
<comment type="caution">
    <text evidence="2">The sequence shown here is derived from an EMBL/GenBank/DDBJ whole genome shotgun (WGS) entry which is preliminary data.</text>
</comment>
<accession>A0A4S8K4A7</accession>